<keyword evidence="1" id="KW-0507">mRNA processing</keyword>
<feature type="region of interest" description="Disordered" evidence="2">
    <location>
        <begin position="473"/>
        <end position="521"/>
    </location>
</feature>
<dbReference type="InterPro" id="IPR008942">
    <property type="entry name" value="ENTH_VHS"/>
</dbReference>
<accession>A0AAN7ISU6</accession>
<dbReference type="Gene3D" id="1.25.40.90">
    <property type="match status" value="1"/>
</dbReference>
<dbReference type="GO" id="GO:0006369">
    <property type="term" value="P:termination of RNA polymerase II transcription"/>
    <property type="evidence" value="ECO:0007669"/>
    <property type="project" value="InterPro"/>
</dbReference>
<keyword evidence="5" id="KW-1185">Reference proteome</keyword>
<dbReference type="InterPro" id="IPR013087">
    <property type="entry name" value="Znf_C2H2_type"/>
</dbReference>
<dbReference type="InterPro" id="IPR047415">
    <property type="entry name" value="Pcf11_CID"/>
</dbReference>
<dbReference type="SUPFAM" id="SSF48464">
    <property type="entry name" value="ENTH/VHS domain"/>
    <property type="match status" value="1"/>
</dbReference>
<dbReference type="AlphaFoldDB" id="A0AAN7ISU6"/>
<organism evidence="4 5">
    <name type="scientific">Quercus rubra</name>
    <name type="common">Northern red oak</name>
    <name type="synonym">Quercus borealis</name>
    <dbReference type="NCBI Taxonomy" id="3512"/>
    <lineage>
        <taxon>Eukaryota</taxon>
        <taxon>Viridiplantae</taxon>
        <taxon>Streptophyta</taxon>
        <taxon>Embryophyta</taxon>
        <taxon>Tracheophyta</taxon>
        <taxon>Spermatophyta</taxon>
        <taxon>Magnoliopsida</taxon>
        <taxon>eudicotyledons</taxon>
        <taxon>Gunneridae</taxon>
        <taxon>Pentapetalae</taxon>
        <taxon>rosids</taxon>
        <taxon>fabids</taxon>
        <taxon>Fagales</taxon>
        <taxon>Fagaceae</taxon>
        <taxon>Quercus</taxon>
    </lineage>
</organism>
<dbReference type="EMBL" id="JAXUIC010000005">
    <property type="protein sequence ID" value="KAK4588234.1"/>
    <property type="molecule type" value="Genomic_DNA"/>
</dbReference>
<dbReference type="GO" id="GO:0031124">
    <property type="term" value="P:mRNA 3'-end processing"/>
    <property type="evidence" value="ECO:0007669"/>
    <property type="project" value="InterPro"/>
</dbReference>
<dbReference type="FunFam" id="1.25.40.90:FF:000023">
    <property type="entry name" value="polyadenylation and cleavage factor homolog 4"/>
    <property type="match status" value="1"/>
</dbReference>
<feature type="region of interest" description="Disordered" evidence="2">
    <location>
        <begin position="1005"/>
        <end position="1030"/>
    </location>
</feature>
<feature type="region of interest" description="Disordered" evidence="2">
    <location>
        <begin position="1"/>
        <end position="31"/>
    </location>
</feature>
<dbReference type="SMART" id="SM00582">
    <property type="entry name" value="RPR"/>
    <property type="match status" value="1"/>
</dbReference>
<dbReference type="GO" id="GO:0005849">
    <property type="term" value="C:mRNA cleavage factor complex"/>
    <property type="evidence" value="ECO:0007669"/>
    <property type="project" value="TreeGrafter"/>
</dbReference>
<dbReference type="Proteomes" id="UP001324115">
    <property type="component" value="Unassembled WGS sequence"/>
</dbReference>
<sequence length="1030" mass="113209">MDSEKLSSVNPRATTTAATTDLGAQKPPPPSILERFRVLLKQRDDELRASAGGGGVVDDDDDEIDESFVVPPPSSEEIVELYEMFLGELTFNSKPVITDLTIIAGEQKEHGKGIADAICARIIEVPVEQKLPSLYLLDSIVKNIGRDYVRHFSPRLPEVFCEAYRQVHPNQYNSMRHLFGTWSAVFPPSVLNKIEAQLQFSPSVNNQSSVVATMRASESPRPTHGIHVNPKYLRQLEHSTLDTNIQHPRGTSALKMYGQKPAIPYDEFDPGHAEVVSSQVGAQRLSSTGDAGHTPFAFGANKAHPPSTARLARPSSPSRIGPDRSLSLAGEEFAAENSPRRFVDRASPSHPFEYGLGRAIGRDDETSGWQRKHYSDNNKKTTAVYHLGNGHEHQRPRALIDAYGNDTGKRSYNNKPLQVQRLDINDIDSKVAPASWQNTEEEEFNWEDMSPNLGDRGTSNDFLSSAVPPFGSFRTRPGFGAQSAAPLEPDNRSSWSSQAQLPAVDDSSINAEDPVSLSSFGRGSTRKIAGFRTERNQIRDSRYPQEAWNMPPHLAKGRDRNFHMPLLASGTSPSDCEKMSPLIDKLPDADPQICGPPTITSRIGPSLDSFGVEPRPGVVPSYMGVRPPLNVHNSHQPHLLPNFMQQKHMRSQFQSINASNTVNNLGPNRSFYIPEQHMDGFGNKELSSTKLQQLPSQHAGLIPLSQAQVTPLQPQFLPSQEVHQSAAPGLPPHFLAAPLNHGYNSRGHGATVSTGPSNPVPGVQLNILNRPLHLQGGSLPPLPPGPPPVPSQMMPLTQNAVPSVSSQQPSSAFPGLFDSLMAQGLISLNKQAQDSVGVEFNADLLKVRHESAINALYADLPRQCTTCGLRFKCQEEHRSHMDWHVTKNRMSKNRKQKPSRKWFVSVNMWLSGAEALGAEAVPGFLPTETVVEKKDDEEMAVPADEDQNACALCGEPFEEFYSDEAEEWMYKGAIYSNAPNGLTVGMDRSQLGPIVHAKCRSESSVVSSEDFRQEEGGITAEGSQRKRMRI</sequence>
<reference evidence="4 5" key="1">
    <citation type="journal article" date="2023" name="G3 (Bethesda)">
        <title>A haplotype-resolved chromosome-scale genome for Quercus rubra L. provides insights into the genetics of adaptive traits for red oak species.</title>
        <authorList>
            <person name="Kapoor B."/>
            <person name="Jenkins J."/>
            <person name="Schmutz J."/>
            <person name="Zhebentyayeva T."/>
            <person name="Kuelheim C."/>
            <person name="Coggeshall M."/>
            <person name="Heim C."/>
            <person name="Lasky J.R."/>
            <person name="Leites L."/>
            <person name="Islam-Faridi N."/>
            <person name="Romero-Severson J."/>
            <person name="DeLeo V.L."/>
            <person name="Lucas S.M."/>
            <person name="Lazic D."/>
            <person name="Gailing O."/>
            <person name="Carlson J."/>
            <person name="Staton M."/>
        </authorList>
    </citation>
    <scope>NUCLEOTIDE SEQUENCE [LARGE SCALE GENOMIC DNA]</scope>
    <source>
        <strain evidence="4">Pseudo-F2</strain>
    </source>
</reference>
<dbReference type="GO" id="GO:0003729">
    <property type="term" value="F:mRNA binding"/>
    <property type="evidence" value="ECO:0007669"/>
    <property type="project" value="InterPro"/>
</dbReference>
<evidence type="ECO:0000259" key="3">
    <source>
        <dbReference type="PROSITE" id="PS51391"/>
    </source>
</evidence>
<dbReference type="InterPro" id="IPR006569">
    <property type="entry name" value="CID_dom"/>
</dbReference>
<feature type="domain" description="CID" evidence="3">
    <location>
        <begin position="74"/>
        <end position="202"/>
    </location>
</feature>
<feature type="region of interest" description="Disordered" evidence="2">
    <location>
        <begin position="299"/>
        <end position="324"/>
    </location>
</feature>
<feature type="compositionally biased region" description="Polar residues" evidence="2">
    <location>
        <begin position="1"/>
        <end position="12"/>
    </location>
</feature>
<dbReference type="PROSITE" id="PS51391">
    <property type="entry name" value="CID"/>
    <property type="match status" value="1"/>
</dbReference>
<protein>
    <recommendedName>
        <fullName evidence="3">CID domain-containing protein</fullName>
    </recommendedName>
</protein>
<evidence type="ECO:0000313" key="5">
    <source>
        <dbReference type="Proteomes" id="UP001324115"/>
    </source>
</evidence>
<dbReference type="Pfam" id="PF23228">
    <property type="entry name" value="zf_PCFS4"/>
    <property type="match status" value="1"/>
</dbReference>
<evidence type="ECO:0000313" key="4">
    <source>
        <dbReference type="EMBL" id="KAK4588234.1"/>
    </source>
</evidence>
<name>A0AAN7ISU6_QUERU</name>
<dbReference type="PROSITE" id="PS00028">
    <property type="entry name" value="ZINC_FINGER_C2H2_1"/>
    <property type="match status" value="1"/>
</dbReference>
<dbReference type="GO" id="GO:0005737">
    <property type="term" value="C:cytoplasm"/>
    <property type="evidence" value="ECO:0007669"/>
    <property type="project" value="TreeGrafter"/>
</dbReference>
<dbReference type="CDD" id="cd16982">
    <property type="entry name" value="CID_Pcf11"/>
    <property type="match status" value="1"/>
</dbReference>
<dbReference type="InterPro" id="IPR045154">
    <property type="entry name" value="PCF11-like"/>
</dbReference>
<dbReference type="PANTHER" id="PTHR15921:SF12">
    <property type="entry name" value="POLYADENYLATION AND CLEAVAGE FACTOR HOMOLOG 4"/>
    <property type="match status" value="1"/>
</dbReference>
<evidence type="ECO:0000256" key="1">
    <source>
        <dbReference type="ARBA" id="ARBA00022664"/>
    </source>
</evidence>
<comment type="caution">
    <text evidence="4">The sequence shown here is derived from an EMBL/GenBank/DDBJ whole genome shotgun (WGS) entry which is preliminary data.</text>
</comment>
<dbReference type="Pfam" id="PF04818">
    <property type="entry name" value="CID"/>
    <property type="match status" value="1"/>
</dbReference>
<evidence type="ECO:0000256" key="2">
    <source>
        <dbReference type="SAM" id="MobiDB-lite"/>
    </source>
</evidence>
<gene>
    <name evidence="4" type="ORF">RGQ29_019288</name>
</gene>
<dbReference type="InterPro" id="IPR057242">
    <property type="entry name" value="PCFS4-like"/>
</dbReference>
<dbReference type="PANTHER" id="PTHR15921">
    <property type="entry name" value="PRE-MRNA CLEAVAGE COMPLEX II"/>
    <property type="match status" value="1"/>
</dbReference>
<proteinExistence type="predicted"/>
<dbReference type="GO" id="GO:0000993">
    <property type="term" value="F:RNA polymerase II complex binding"/>
    <property type="evidence" value="ECO:0007669"/>
    <property type="project" value="InterPro"/>
</dbReference>